<evidence type="ECO:0000256" key="7">
    <source>
        <dbReference type="ARBA" id="ARBA00023200"/>
    </source>
</evidence>
<organism evidence="11">
    <name type="scientific">Avian paramyxovirus 1</name>
    <name type="common">NDV</name>
    <name type="synonym">Avian orthoavulavirus 1</name>
    <dbReference type="NCBI Taxonomy" id="2560319"/>
    <lineage>
        <taxon>Viruses</taxon>
        <taxon>Riboviria</taxon>
        <taxon>Orthornavirae</taxon>
        <taxon>Negarnaviricota</taxon>
        <taxon>Haploviricotina</taxon>
        <taxon>Monjiviricetes</taxon>
        <taxon>Mononegavirales</taxon>
        <taxon>Paramyxoviridae</taxon>
        <taxon>Avulavirinae</taxon>
        <taxon>Orthoavulavirus</taxon>
        <taxon>Orthoavulavirus javaense</taxon>
    </lineage>
</organism>
<evidence type="ECO:0000256" key="5">
    <source>
        <dbReference type="ARBA" id="ARBA00022884"/>
    </source>
</evidence>
<feature type="compositionally biased region" description="Polar residues" evidence="10">
    <location>
        <begin position="429"/>
        <end position="444"/>
    </location>
</feature>
<evidence type="ECO:0000256" key="8">
    <source>
        <dbReference type="ARBA" id="ARBA00023274"/>
    </source>
</evidence>
<evidence type="ECO:0000256" key="3">
    <source>
        <dbReference type="ARBA" id="ARBA00022561"/>
    </source>
</evidence>
<dbReference type="GO" id="GO:0019029">
    <property type="term" value="C:helical viral capsid"/>
    <property type="evidence" value="ECO:0007669"/>
    <property type="project" value="UniProtKB-KW"/>
</dbReference>
<dbReference type="GO" id="GO:0019013">
    <property type="term" value="C:viral nucleocapsid"/>
    <property type="evidence" value="ECO:0007669"/>
    <property type="project" value="UniProtKB-KW"/>
</dbReference>
<dbReference type="GO" id="GO:0003723">
    <property type="term" value="F:RNA binding"/>
    <property type="evidence" value="ECO:0007669"/>
    <property type="project" value="UniProtKB-KW"/>
</dbReference>
<evidence type="ECO:0000256" key="6">
    <source>
        <dbReference type="ARBA" id="ARBA00023086"/>
    </source>
</evidence>
<comment type="function">
    <text evidence="9">Forms the helical nucleocapsid (NC), protecting the genome from nucleases.</text>
</comment>
<dbReference type="GO" id="GO:0005198">
    <property type="term" value="F:structural molecule activity"/>
    <property type="evidence" value="ECO:0007669"/>
    <property type="project" value="InterPro"/>
</dbReference>
<comment type="similarity">
    <text evidence="1 9">Belongs to the paramyxoviruses nucleocapsid family.</text>
</comment>
<proteinExistence type="inferred from homology"/>
<evidence type="ECO:0000256" key="1">
    <source>
        <dbReference type="ARBA" id="ARBA00007642"/>
    </source>
</evidence>
<keyword evidence="6 9" id="KW-0543">Viral nucleoprotein</keyword>
<dbReference type="EMBL" id="FJ460498">
    <property type="protein sequence ID" value="ACK43782.1"/>
    <property type="molecule type" value="Viral_cRNA"/>
</dbReference>
<name>B7U9G9_NCDV</name>
<reference evidence="11" key="1">
    <citation type="submission" date="2008-11" db="EMBL/GenBank/DDBJ databases">
        <title>Phylogenetic analysis of Newcastle disease virus isolates employing the nucleoprotein gene sequence.</title>
        <authorList>
            <person name="Tirumurugaan K.G."/>
            <person name="Vijayarani K."/>
            <person name="Kumanan K."/>
        </authorList>
    </citation>
    <scope>NUCLEOTIDE SEQUENCE</scope>
    <source>
        <strain evidence="11">NDV9/Chicken/Chennai/India/1989</strain>
    </source>
</reference>
<keyword evidence="3 9" id="KW-0167">Capsid protein</keyword>
<keyword evidence="7 9" id="KW-1035">Host cytoplasm</keyword>
<keyword evidence="8 9" id="KW-0687">Ribonucleoprotein</keyword>
<dbReference type="GO" id="GO:1990904">
    <property type="term" value="C:ribonucleoprotein complex"/>
    <property type="evidence" value="ECO:0007669"/>
    <property type="project" value="UniProtKB-KW"/>
</dbReference>
<protein>
    <recommendedName>
        <fullName evidence="9">Nucleocapsid</fullName>
    </recommendedName>
    <alternativeName>
        <fullName evidence="9">Nucleocapsid protein</fullName>
    </alternativeName>
</protein>
<accession>B7U9G9</accession>
<dbReference type="GO" id="GO:0030430">
    <property type="term" value="C:host cell cytoplasm"/>
    <property type="evidence" value="ECO:0007669"/>
    <property type="project" value="UniProtKB-SubCell"/>
</dbReference>
<feature type="region of interest" description="Disordered" evidence="10">
    <location>
        <begin position="428"/>
        <end position="496"/>
    </location>
</feature>
<dbReference type="InterPro" id="IPR002021">
    <property type="entry name" value="Paramyx_ncap"/>
</dbReference>
<keyword evidence="4 9" id="KW-0946">Virion</keyword>
<evidence type="ECO:0000256" key="4">
    <source>
        <dbReference type="ARBA" id="ARBA00022844"/>
    </source>
</evidence>
<keyword evidence="2 9" id="KW-1139">Helical capsid protein</keyword>
<evidence type="ECO:0000256" key="9">
    <source>
        <dbReference type="RuleBase" id="RU361245"/>
    </source>
</evidence>
<comment type="subunit">
    <text evidence="9">Homomultimer; forms the nucleocapsid. Binds to the viral genomic RNA. N0 interacts with the phosphoprotein (via N-terminus); this interaction allows P to chaperon N0 to avoid N polymerization before encapsidation. Interacts as N-RNA template with the phosphoprotein (via C-terminus); this interaction positions the polymerase on the template.</text>
</comment>
<comment type="subcellular location">
    <subcellularLocation>
        <location evidence="9">Virion</location>
    </subcellularLocation>
    <subcellularLocation>
        <location evidence="9">Host cytoplasm</location>
    </subcellularLocation>
</comment>
<evidence type="ECO:0000256" key="2">
    <source>
        <dbReference type="ARBA" id="ARBA00022497"/>
    </source>
</evidence>
<sequence>MSSVFDEYEQLLAAQTRPNGAHGGGEKGSTLKVDVPVFTLNSDDPEDRWNFAVFCLRIAVSEDANKPLRQGALISLLCSHSQVMRNHVALAGKQNEATLAVLEIDGFANGMPQFNNRSGVSEERAQRFAMIAGSLPRACSNGTPFVTAGAEDDAPEDITDTLERILSIQAQVWVTVAKAMTAYETADESETRRIISICSKAGSKKNTSLYPVCRAQSTPPIRQSLCSPAIFFLVRRSLKRRSATRAMVVPLTINNLVGDVRLQYPRNRRPYCILLDTPSTEITEEHQPLHLVASQATSQKMKQLMRLYRMKGDNAPYMTLLGDSDQMSFAPAEYAQLYSFAMGMASVLDKGTGKYQFARDFMSTSFWRLGVEYAQAQGSSINEDMAAELKLTPAARRGLAAAAQRVSEETSSIDMPTQQVGVLTGLSEGGSQALQGGSNRSQGQPEAGDGETQFLDLMRAVANSMREAPNSAQGTPQSGPPPTPGPSQDNDTDWGY</sequence>
<dbReference type="Pfam" id="PF00973">
    <property type="entry name" value="Paramyxo_ncap"/>
    <property type="match status" value="1"/>
</dbReference>
<evidence type="ECO:0000313" key="11">
    <source>
        <dbReference type="EMBL" id="ACK43782.1"/>
    </source>
</evidence>
<evidence type="ECO:0000256" key="10">
    <source>
        <dbReference type="SAM" id="MobiDB-lite"/>
    </source>
</evidence>
<keyword evidence="5 9" id="KW-0694">RNA-binding</keyword>